<feature type="compositionally biased region" description="Basic residues" evidence="1">
    <location>
        <begin position="48"/>
        <end position="59"/>
    </location>
</feature>
<sequence length="313" mass="34770">MEMAVKGKAKRRHLNAGECEDLGQSAQGTNALTRPHTRPVTGNSTRGLHPRTPTKRRKCASASGSVGGQQKGIDNFFSVTGVLSSSPHKSPEAGSSTQTHRLNGRLFSDGEPGVKKEEEEDDDDDVSLLAAHPEEEEDDDDDDDVSLLALYREEEVGDESLLAAELLPWEEDVDHLEGITAEMFGDDDDFDRCNVDLGDPEDDVEALPDTHYGLLGSRRVLLEPEGCVDHLPEEVLRQVLCLVPAKDLYRSVSRVSHRWRNIVQDAKFVPFKKRYFRYMMREPETVREVCAALRDSGITDPAASQLSIRSLVM</sequence>
<keyword evidence="3" id="KW-0547">Nucleotide-binding</keyword>
<keyword evidence="3" id="KW-0378">Hydrolase</keyword>
<feature type="region of interest" description="Disordered" evidence="1">
    <location>
        <begin position="1"/>
        <end position="126"/>
    </location>
</feature>
<dbReference type="EMBL" id="SRLO01001660">
    <property type="protein sequence ID" value="TNN36105.1"/>
    <property type="molecule type" value="Genomic_DNA"/>
</dbReference>
<evidence type="ECO:0000313" key="3">
    <source>
        <dbReference type="EMBL" id="TNN36105.1"/>
    </source>
</evidence>
<comment type="caution">
    <text evidence="3">The sequence shown here is derived from an EMBL/GenBank/DDBJ whole genome shotgun (WGS) entry which is preliminary data.</text>
</comment>
<dbReference type="Gene3D" id="1.20.1280.50">
    <property type="match status" value="1"/>
</dbReference>
<reference evidence="3 4" key="1">
    <citation type="submission" date="2019-03" db="EMBL/GenBank/DDBJ databases">
        <title>First draft genome of Liparis tanakae, snailfish: a comprehensive survey of snailfish specific genes.</title>
        <authorList>
            <person name="Kim W."/>
            <person name="Song I."/>
            <person name="Jeong J.-H."/>
            <person name="Kim D."/>
            <person name="Kim S."/>
            <person name="Ryu S."/>
            <person name="Song J.Y."/>
            <person name="Lee S.K."/>
        </authorList>
    </citation>
    <scope>NUCLEOTIDE SEQUENCE [LARGE SCALE GENOMIC DNA]</scope>
    <source>
        <tissue evidence="3">Muscle</tissue>
    </source>
</reference>
<protein>
    <submittedName>
        <fullName evidence="3">F-box DNA helicase 1</fullName>
    </submittedName>
</protein>
<dbReference type="AlphaFoldDB" id="A0A4Z2F4R5"/>
<gene>
    <name evidence="3" type="primary">FBXO18_0</name>
    <name evidence="3" type="ORF">EYF80_053733</name>
</gene>
<evidence type="ECO:0000256" key="1">
    <source>
        <dbReference type="SAM" id="MobiDB-lite"/>
    </source>
</evidence>
<dbReference type="InterPro" id="IPR001810">
    <property type="entry name" value="F-box_dom"/>
</dbReference>
<dbReference type="PROSITE" id="PS50181">
    <property type="entry name" value="FBOX"/>
    <property type="match status" value="1"/>
</dbReference>
<feature type="domain" description="F-box" evidence="2">
    <location>
        <begin position="225"/>
        <end position="279"/>
    </location>
</feature>
<feature type="compositionally biased region" description="Polar residues" evidence="1">
    <location>
        <begin position="77"/>
        <end position="101"/>
    </location>
</feature>
<name>A0A4Z2F4R5_9TELE</name>
<dbReference type="GO" id="GO:0004386">
    <property type="term" value="F:helicase activity"/>
    <property type="evidence" value="ECO:0007669"/>
    <property type="project" value="UniProtKB-KW"/>
</dbReference>
<evidence type="ECO:0000259" key="2">
    <source>
        <dbReference type="PROSITE" id="PS50181"/>
    </source>
</evidence>
<dbReference type="SUPFAM" id="SSF81383">
    <property type="entry name" value="F-box domain"/>
    <property type="match status" value="1"/>
</dbReference>
<dbReference type="SMART" id="SM00256">
    <property type="entry name" value="FBOX"/>
    <property type="match status" value="1"/>
</dbReference>
<organism evidence="3 4">
    <name type="scientific">Liparis tanakae</name>
    <name type="common">Tanaka's snailfish</name>
    <dbReference type="NCBI Taxonomy" id="230148"/>
    <lineage>
        <taxon>Eukaryota</taxon>
        <taxon>Metazoa</taxon>
        <taxon>Chordata</taxon>
        <taxon>Craniata</taxon>
        <taxon>Vertebrata</taxon>
        <taxon>Euteleostomi</taxon>
        <taxon>Actinopterygii</taxon>
        <taxon>Neopterygii</taxon>
        <taxon>Teleostei</taxon>
        <taxon>Neoteleostei</taxon>
        <taxon>Acanthomorphata</taxon>
        <taxon>Eupercaria</taxon>
        <taxon>Perciformes</taxon>
        <taxon>Cottioidei</taxon>
        <taxon>Cottales</taxon>
        <taxon>Liparidae</taxon>
        <taxon>Liparis</taxon>
    </lineage>
</organism>
<keyword evidence="3" id="KW-0067">ATP-binding</keyword>
<dbReference type="InterPro" id="IPR036047">
    <property type="entry name" value="F-box-like_dom_sf"/>
</dbReference>
<dbReference type="Proteomes" id="UP000314294">
    <property type="component" value="Unassembled WGS sequence"/>
</dbReference>
<dbReference type="OrthoDB" id="1470711at2759"/>
<keyword evidence="4" id="KW-1185">Reference proteome</keyword>
<keyword evidence="3" id="KW-0347">Helicase</keyword>
<accession>A0A4Z2F4R5</accession>
<evidence type="ECO:0000313" key="4">
    <source>
        <dbReference type="Proteomes" id="UP000314294"/>
    </source>
</evidence>
<dbReference type="Pfam" id="PF00646">
    <property type="entry name" value="F-box"/>
    <property type="match status" value="1"/>
</dbReference>
<proteinExistence type="predicted"/>